<keyword evidence="3" id="KW-1133">Transmembrane helix</keyword>
<feature type="transmembrane region" description="Helical" evidence="3">
    <location>
        <begin position="12"/>
        <end position="31"/>
    </location>
</feature>
<evidence type="ECO:0000313" key="4">
    <source>
        <dbReference type="EMBL" id="KOF84243.1"/>
    </source>
</evidence>
<dbReference type="OrthoDB" id="294295at2759"/>
<organism evidence="4">
    <name type="scientific">Octopus bimaculoides</name>
    <name type="common">California two-spotted octopus</name>
    <dbReference type="NCBI Taxonomy" id="37653"/>
    <lineage>
        <taxon>Eukaryota</taxon>
        <taxon>Metazoa</taxon>
        <taxon>Spiralia</taxon>
        <taxon>Lophotrochozoa</taxon>
        <taxon>Mollusca</taxon>
        <taxon>Cephalopoda</taxon>
        <taxon>Coleoidea</taxon>
        <taxon>Octopodiformes</taxon>
        <taxon>Octopoda</taxon>
        <taxon>Incirrata</taxon>
        <taxon>Octopodidae</taxon>
        <taxon>Octopus</taxon>
    </lineage>
</organism>
<dbReference type="PROSITE" id="PS00061">
    <property type="entry name" value="ADH_SHORT"/>
    <property type="match status" value="1"/>
</dbReference>
<evidence type="ECO:0000256" key="3">
    <source>
        <dbReference type="SAM" id="Phobius"/>
    </source>
</evidence>
<name>A0A0L8H4P0_OCTBM</name>
<dbReference type="OMA" id="YPLLPVW"/>
<dbReference type="KEGG" id="obi:106872799"/>
<evidence type="ECO:0000256" key="2">
    <source>
        <dbReference type="RuleBase" id="RU000363"/>
    </source>
</evidence>
<accession>A0A0L8H4P0</accession>
<evidence type="ECO:0000256" key="1">
    <source>
        <dbReference type="ARBA" id="ARBA00023002"/>
    </source>
</evidence>
<dbReference type="PRINTS" id="PR00080">
    <property type="entry name" value="SDRFAMILY"/>
</dbReference>
<dbReference type="EMBL" id="KQ419215">
    <property type="protein sequence ID" value="KOF84243.1"/>
    <property type="molecule type" value="Genomic_DNA"/>
</dbReference>
<dbReference type="InterPro" id="IPR002347">
    <property type="entry name" value="SDR_fam"/>
</dbReference>
<dbReference type="GO" id="GO:0016491">
    <property type="term" value="F:oxidoreductase activity"/>
    <property type="evidence" value="ECO:0007669"/>
    <property type="project" value="UniProtKB-KW"/>
</dbReference>
<dbReference type="PANTHER" id="PTHR43313:SF50">
    <property type="entry name" value="GH26015P"/>
    <property type="match status" value="1"/>
</dbReference>
<dbReference type="PANTHER" id="PTHR43313">
    <property type="entry name" value="SHORT-CHAIN DEHYDROGENASE/REDUCTASE FAMILY 9C"/>
    <property type="match status" value="1"/>
</dbReference>
<dbReference type="AlphaFoldDB" id="A0A0L8H4P0"/>
<keyword evidence="1" id="KW-0560">Oxidoreductase</keyword>
<dbReference type="STRING" id="37653.A0A0L8H4P0"/>
<dbReference type="Gene3D" id="3.40.50.720">
    <property type="entry name" value="NAD(P)-binding Rossmann-like Domain"/>
    <property type="match status" value="1"/>
</dbReference>
<dbReference type="InterPro" id="IPR036291">
    <property type="entry name" value="NAD(P)-bd_dom_sf"/>
</dbReference>
<protein>
    <submittedName>
        <fullName evidence="4">Uncharacterized protein</fullName>
    </submittedName>
</protein>
<dbReference type="SUPFAM" id="SSF51735">
    <property type="entry name" value="NAD(P)-binding Rossmann-fold domains"/>
    <property type="match status" value="1"/>
</dbReference>
<dbReference type="Pfam" id="PF00106">
    <property type="entry name" value="adh_short"/>
    <property type="match status" value="1"/>
</dbReference>
<reference evidence="4" key="1">
    <citation type="submission" date="2015-07" db="EMBL/GenBank/DDBJ databases">
        <title>MeaNS - Measles Nucleotide Surveillance Program.</title>
        <authorList>
            <person name="Tran T."/>
            <person name="Druce J."/>
        </authorList>
    </citation>
    <scope>NUCLEOTIDE SEQUENCE</scope>
    <source>
        <strain evidence="4">UCB-OBI-ISO-001</strain>
        <tissue evidence="4">Gonad</tissue>
    </source>
</reference>
<dbReference type="GO" id="GO:0008202">
    <property type="term" value="P:steroid metabolic process"/>
    <property type="evidence" value="ECO:0007669"/>
    <property type="project" value="TreeGrafter"/>
</dbReference>
<sequence>MDFDLTGENSDYMFYSLLYCSVTIVFATAVLTKFLTNEIRFGFRSFLSLVTLFLGEPLCQFLVKGPHGVGTFALACMLVYWILPASRLPAKDKVVLITGCDSGFGFAIAQKLDSIGMKVLAGCLDQCGKGATKLKSSCSERLVVLKLDVTNHRDIENAKSYAQELLGEDGLWGLVNNAGISYFAETEMTSEEIFQKTINVNLFGTIRLTKAFLPFIRRSKGRIINMASFVARIPINGTSAYSVSKSAIVAFSDILRLEMKKWDVHVSIIEPLGFQTNNFNEQVLESRLQEIWDSLDEECQLVYGKRYLEDLYKSYKELLPKIPTDLSPVVQAVSGALLSKNPRERYPCSQGADILTSIYSILPIRLADKISKLVSVIPKNSRPVALEPSSHLVP</sequence>
<dbReference type="PRINTS" id="PR00081">
    <property type="entry name" value="GDHRDH"/>
</dbReference>
<feature type="transmembrane region" description="Helical" evidence="3">
    <location>
        <begin position="69"/>
        <end position="86"/>
    </location>
</feature>
<comment type="similarity">
    <text evidence="2">Belongs to the short-chain dehydrogenases/reductases (SDR) family.</text>
</comment>
<keyword evidence="3" id="KW-0812">Transmembrane</keyword>
<keyword evidence="3" id="KW-0472">Membrane</keyword>
<gene>
    <name evidence="4" type="ORF">OCBIM_22022397mg</name>
</gene>
<dbReference type="InterPro" id="IPR020904">
    <property type="entry name" value="Sc_DH/Rdtase_CS"/>
</dbReference>
<proteinExistence type="inferred from homology"/>